<keyword evidence="1" id="KW-0812">Transmembrane</keyword>
<accession>H2ZQ58</accession>
<evidence type="ECO:0000313" key="3">
    <source>
        <dbReference type="Proteomes" id="UP000007875"/>
    </source>
</evidence>
<dbReference type="Ensembl" id="ENSCSAVT00000019937.1">
    <property type="protein sequence ID" value="ENSCSAVP00000019724.1"/>
    <property type="gene ID" value="ENSCSAVG00000011565.1"/>
</dbReference>
<keyword evidence="3" id="KW-1185">Reference proteome</keyword>
<reference evidence="2" key="2">
    <citation type="submission" date="2025-08" db="UniProtKB">
        <authorList>
            <consortium name="Ensembl"/>
        </authorList>
    </citation>
    <scope>IDENTIFICATION</scope>
</reference>
<protein>
    <submittedName>
        <fullName evidence="2">Uncharacterized protein</fullName>
    </submittedName>
</protein>
<sequence length="131" mass="15026">MYKSVSFSSFGSAEIDIDTWRSKIELPVFSQAGKTKGAITFKRRPIVAAIILFVVLFCITYNVTKRSTRKSEVHFSDFTTTKLKLTKDVEYPPRRKVMSYNRTYPLTRPIVTLRGLSFKIGIITDMDTESK</sequence>
<evidence type="ECO:0000256" key="1">
    <source>
        <dbReference type="SAM" id="Phobius"/>
    </source>
</evidence>
<feature type="transmembrane region" description="Helical" evidence="1">
    <location>
        <begin position="46"/>
        <end position="64"/>
    </location>
</feature>
<reference evidence="2" key="3">
    <citation type="submission" date="2025-09" db="UniProtKB">
        <authorList>
            <consortium name="Ensembl"/>
        </authorList>
    </citation>
    <scope>IDENTIFICATION</scope>
</reference>
<reference evidence="3" key="1">
    <citation type="submission" date="2003-08" db="EMBL/GenBank/DDBJ databases">
        <authorList>
            <person name="Birren B."/>
            <person name="Nusbaum C."/>
            <person name="Abebe A."/>
            <person name="Abouelleil A."/>
            <person name="Adekoya E."/>
            <person name="Ait-zahra M."/>
            <person name="Allen N."/>
            <person name="Allen T."/>
            <person name="An P."/>
            <person name="Anderson M."/>
            <person name="Anderson S."/>
            <person name="Arachchi H."/>
            <person name="Armbruster J."/>
            <person name="Bachantsang P."/>
            <person name="Baldwin J."/>
            <person name="Barry A."/>
            <person name="Bayul T."/>
            <person name="Blitshsteyn B."/>
            <person name="Bloom T."/>
            <person name="Blye J."/>
            <person name="Boguslavskiy L."/>
            <person name="Borowsky M."/>
            <person name="Boukhgalter B."/>
            <person name="Brunache A."/>
            <person name="Butler J."/>
            <person name="Calixte N."/>
            <person name="Calvo S."/>
            <person name="Camarata J."/>
            <person name="Campo K."/>
            <person name="Chang J."/>
            <person name="Cheshatsang Y."/>
            <person name="Citroen M."/>
            <person name="Collymore A."/>
            <person name="Considine T."/>
            <person name="Cook A."/>
            <person name="Cooke P."/>
            <person name="Corum B."/>
            <person name="Cuomo C."/>
            <person name="David R."/>
            <person name="Dawoe T."/>
            <person name="Degray S."/>
            <person name="Dodge S."/>
            <person name="Dooley K."/>
            <person name="Dorje P."/>
            <person name="Dorjee K."/>
            <person name="Dorris L."/>
            <person name="Duffey N."/>
            <person name="Dupes A."/>
            <person name="Elkins T."/>
            <person name="Engels R."/>
            <person name="Erickson J."/>
            <person name="Farina A."/>
            <person name="Faro S."/>
            <person name="Ferreira P."/>
            <person name="Fischer H."/>
            <person name="Fitzgerald M."/>
            <person name="Foley K."/>
            <person name="Gage D."/>
            <person name="Galagan J."/>
            <person name="Gearin G."/>
            <person name="Gnerre S."/>
            <person name="Gnirke A."/>
            <person name="Goyette A."/>
            <person name="Graham J."/>
            <person name="Grandbois E."/>
            <person name="Gyaltsen K."/>
            <person name="Hafez N."/>
            <person name="Hagopian D."/>
            <person name="Hagos B."/>
            <person name="Hall J."/>
            <person name="Hatcher B."/>
            <person name="Heller A."/>
            <person name="Higgins H."/>
            <person name="Honan T."/>
            <person name="Horn A."/>
            <person name="Houde N."/>
            <person name="Hughes L."/>
            <person name="Hulme W."/>
            <person name="Husby E."/>
            <person name="Iliev I."/>
            <person name="Jaffe D."/>
            <person name="Jones C."/>
            <person name="Kamal M."/>
            <person name="Kamat A."/>
            <person name="Kamvysselis M."/>
            <person name="Karlsson E."/>
            <person name="Kells C."/>
            <person name="Kieu A."/>
            <person name="Kisner P."/>
            <person name="Kodira C."/>
            <person name="Kulbokas E."/>
            <person name="Labutti K."/>
            <person name="Lama D."/>
            <person name="Landers T."/>
            <person name="Leger J."/>
            <person name="Levine S."/>
            <person name="Lewis D."/>
            <person name="Lewis T."/>
            <person name="Lindblad-toh K."/>
            <person name="Liu X."/>
            <person name="Lokyitsang T."/>
            <person name="Lokyitsang Y."/>
            <person name="Lucien O."/>
            <person name="Lui A."/>
            <person name="Ma L.J."/>
            <person name="Mabbitt R."/>
            <person name="Macdonald J."/>
            <person name="Maclean C."/>
            <person name="Major J."/>
            <person name="Manning J."/>
            <person name="Marabella R."/>
            <person name="Maru K."/>
            <person name="Matthews C."/>
            <person name="Mauceli E."/>
            <person name="Mccarthy M."/>
            <person name="Mcdonough S."/>
            <person name="Mcghee T."/>
            <person name="Meldrim J."/>
            <person name="Meneus L."/>
            <person name="Mesirov J."/>
            <person name="Mihalev A."/>
            <person name="Mihova T."/>
            <person name="Mikkelsen T."/>
            <person name="Mlenga V."/>
            <person name="Moru K."/>
            <person name="Mozes J."/>
            <person name="Mulrain L."/>
            <person name="Munson G."/>
            <person name="Naylor J."/>
            <person name="Newes C."/>
            <person name="Nguyen C."/>
            <person name="Nguyen N."/>
            <person name="Nguyen T."/>
            <person name="Nicol R."/>
            <person name="Nielsen C."/>
            <person name="Nizzari M."/>
            <person name="Norbu C."/>
            <person name="Norbu N."/>
            <person name="O'donnell P."/>
            <person name="Okoawo O."/>
            <person name="O'leary S."/>
            <person name="Omotosho B."/>
            <person name="O'neill K."/>
            <person name="Osman S."/>
            <person name="Parker S."/>
            <person name="Perrin D."/>
            <person name="Phunkhang P."/>
            <person name="Piqani B."/>
            <person name="Purcell S."/>
            <person name="Rachupka T."/>
            <person name="Ramasamy U."/>
            <person name="Rameau R."/>
            <person name="Ray V."/>
            <person name="Raymond C."/>
            <person name="Retta R."/>
            <person name="Richardson S."/>
            <person name="Rise C."/>
            <person name="Rodriguez J."/>
            <person name="Rogers J."/>
            <person name="Rogov P."/>
            <person name="Rutman M."/>
            <person name="Schupbach R."/>
            <person name="Seaman C."/>
            <person name="Settipalli S."/>
            <person name="Sharpe T."/>
            <person name="Sheridan J."/>
            <person name="Sherpa N."/>
            <person name="Shi J."/>
            <person name="Smirnov S."/>
            <person name="Smith C."/>
            <person name="Sougnez C."/>
            <person name="Spencer B."/>
            <person name="Stalker J."/>
            <person name="Stange-thomann N."/>
            <person name="Stavropoulos S."/>
            <person name="Stetson K."/>
            <person name="Stone C."/>
            <person name="Stone S."/>
            <person name="Stubbs M."/>
            <person name="Talamas J."/>
            <person name="Tchuinga P."/>
            <person name="Tenzing P."/>
            <person name="Tesfaye S."/>
            <person name="Theodore J."/>
            <person name="Thoulutsang Y."/>
            <person name="Topham K."/>
            <person name="Towey S."/>
            <person name="Tsamla T."/>
            <person name="Tsomo N."/>
            <person name="Vallee D."/>
            <person name="Vassiliev H."/>
            <person name="Venkataraman V."/>
            <person name="Vinson J."/>
            <person name="Vo A."/>
            <person name="Wade C."/>
            <person name="Wang S."/>
            <person name="Wangchuk T."/>
            <person name="Wangdi T."/>
            <person name="Whittaker C."/>
            <person name="Wilkinson J."/>
            <person name="Wu Y."/>
            <person name="Wyman D."/>
            <person name="Yadav S."/>
            <person name="Yang S."/>
            <person name="Yang X."/>
            <person name="Yeager S."/>
            <person name="Yee E."/>
            <person name="Young G."/>
            <person name="Zainoun J."/>
            <person name="Zembeck L."/>
            <person name="Zimmer A."/>
            <person name="Zody M."/>
            <person name="Lander E."/>
        </authorList>
    </citation>
    <scope>NUCLEOTIDE SEQUENCE [LARGE SCALE GENOMIC DNA]</scope>
</reference>
<dbReference type="AlphaFoldDB" id="H2ZQ58"/>
<evidence type="ECO:0000313" key="2">
    <source>
        <dbReference type="Ensembl" id="ENSCSAVP00000019724.1"/>
    </source>
</evidence>
<proteinExistence type="predicted"/>
<dbReference type="GeneTree" id="ENSGT00390000012872"/>
<keyword evidence="1" id="KW-1133">Transmembrane helix</keyword>
<name>H2ZQ58_CIOSA</name>
<dbReference type="Proteomes" id="UP000007875">
    <property type="component" value="Unassembled WGS sequence"/>
</dbReference>
<keyword evidence="1" id="KW-0472">Membrane</keyword>
<dbReference type="HOGENOM" id="CLU_1932238_0_0_1"/>
<organism evidence="2 3">
    <name type="scientific">Ciona savignyi</name>
    <name type="common">Pacific transparent sea squirt</name>
    <dbReference type="NCBI Taxonomy" id="51511"/>
    <lineage>
        <taxon>Eukaryota</taxon>
        <taxon>Metazoa</taxon>
        <taxon>Chordata</taxon>
        <taxon>Tunicata</taxon>
        <taxon>Ascidiacea</taxon>
        <taxon>Phlebobranchia</taxon>
        <taxon>Cionidae</taxon>
        <taxon>Ciona</taxon>
    </lineage>
</organism>